<evidence type="ECO:0000313" key="2">
    <source>
        <dbReference type="EMBL" id="PIY88419.1"/>
    </source>
</evidence>
<dbReference type="AlphaFoldDB" id="A0A2M7R5Q8"/>
<proteinExistence type="predicted"/>
<reference evidence="3" key="1">
    <citation type="submission" date="2017-09" db="EMBL/GenBank/DDBJ databases">
        <title>Depth-based differentiation of microbial function through sediment-hosted aquifers and enrichment of novel symbionts in the deep terrestrial subsurface.</title>
        <authorList>
            <person name="Probst A.J."/>
            <person name="Ladd B."/>
            <person name="Jarett J.K."/>
            <person name="Geller-Mcgrath D.E."/>
            <person name="Sieber C.M.K."/>
            <person name="Emerson J.B."/>
            <person name="Anantharaman K."/>
            <person name="Thomas B.C."/>
            <person name="Malmstrom R."/>
            <person name="Stieglmeier M."/>
            <person name="Klingl A."/>
            <person name="Woyke T."/>
            <person name="Ryan C.M."/>
            <person name="Banfield J.F."/>
        </authorList>
    </citation>
    <scope>NUCLEOTIDE SEQUENCE [LARGE SCALE GENOMIC DNA]</scope>
</reference>
<sequence>KFFSGKRQGQTGIVKSIIFNVGNYRLHLHHWIACSGALAFLSLFNFPAVFAHFSCGILGGLIFQGIFCYQDWYKIITKCSS</sequence>
<dbReference type="Proteomes" id="UP000230767">
    <property type="component" value="Unassembled WGS sequence"/>
</dbReference>
<evidence type="ECO:0000313" key="3">
    <source>
        <dbReference type="Proteomes" id="UP000230767"/>
    </source>
</evidence>
<keyword evidence="1" id="KW-0472">Membrane</keyword>
<feature type="transmembrane region" description="Helical" evidence="1">
    <location>
        <begin position="50"/>
        <end position="69"/>
    </location>
</feature>
<accession>A0A2M7R5Q8</accession>
<feature type="transmembrane region" description="Helical" evidence="1">
    <location>
        <begin position="26"/>
        <end position="44"/>
    </location>
</feature>
<protein>
    <submittedName>
        <fullName evidence="2">Uncharacterized protein</fullName>
    </submittedName>
</protein>
<keyword evidence="1" id="KW-0812">Transmembrane</keyword>
<gene>
    <name evidence="2" type="ORF">COY73_03920</name>
</gene>
<dbReference type="EMBL" id="PFLW01000093">
    <property type="protein sequence ID" value="PIY88419.1"/>
    <property type="molecule type" value="Genomic_DNA"/>
</dbReference>
<evidence type="ECO:0000256" key="1">
    <source>
        <dbReference type="SAM" id="Phobius"/>
    </source>
</evidence>
<feature type="non-terminal residue" evidence="2">
    <location>
        <position position="1"/>
    </location>
</feature>
<comment type="caution">
    <text evidence="2">The sequence shown here is derived from an EMBL/GenBank/DDBJ whole genome shotgun (WGS) entry which is preliminary data.</text>
</comment>
<keyword evidence="1" id="KW-1133">Transmembrane helix</keyword>
<name>A0A2M7R5Q8_9BACT</name>
<organism evidence="2 3">
    <name type="scientific">Candidatus Nealsonbacteria bacterium CG_4_10_14_0_8_um_filter_37_14</name>
    <dbReference type="NCBI Taxonomy" id="1974684"/>
    <lineage>
        <taxon>Bacteria</taxon>
        <taxon>Candidatus Nealsoniibacteriota</taxon>
    </lineage>
</organism>